<accession>A0A5J5CQL8</accession>
<protein>
    <recommendedName>
        <fullName evidence="4">Lysosomal-trafficking regulator</fullName>
    </recommendedName>
</protein>
<organism evidence="2 3">
    <name type="scientific">Etheostoma spectabile</name>
    <name type="common">orangethroat darter</name>
    <dbReference type="NCBI Taxonomy" id="54343"/>
    <lineage>
        <taxon>Eukaryota</taxon>
        <taxon>Metazoa</taxon>
        <taxon>Chordata</taxon>
        <taxon>Craniata</taxon>
        <taxon>Vertebrata</taxon>
        <taxon>Euteleostomi</taxon>
        <taxon>Actinopterygii</taxon>
        <taxon>Neopterygii</taxon>
        <taxon>Teleostei</taxon>
        <taxon>Neoteleostei</taxon>
        <taxon>Acanthomorphata</taxon>
        <taxon>Eupercaria</taxon>
        <taxon>Perciformes</taxon>
        <taxon>Percoidei</taxon>
        <taxon>Percidae</taxon>
        <taxon>Etheostomatinae</taxon>
        <taxon>Etheostoma</taxon>
    </lineage>
</organism>
<dbReference type="SUPFAM" id="SSF48371">
    <property type="entry name" value="ARM repeat"/>
    <property type="match status" value="1"/>
</dbReference>
<dbReference type="InterPro" id="IPR016024">
    <property type="entry name" value="ARM-type_fold"/>
</dbReference>
<evidence type="ECO:0000313" key="2">
    <source>
        <dbReference type="EMBL" id="KAA8584007.1"/>
    </source>
</evidence>
<proteinExistence type="predicted"/>
<feature type="compositionally biased region" description="Polar residues" evidence="1">
    <location>
        <begin position="280"/>
        <end position="292"/>
    </location>
</feature>
<feature type="region of interest" description="Disordered" evidence="1">
    <location>
        <begin position="193"/>
        <end position="310"/>
    </location>
</feature>
<evidence type="ECO:0000313" key="3">
    <source>
        <dbReference type="Proteomes" id="UP000327493"/>
    </source>
</evidence>
<sequence>MASPQQTALSYAWEKYMDCRLQGADLQVSLQGLENFLCLFHYVQHHPNNSKDALKFCFGLCGSEQYQSGRNENLLNSDMSGASNTLAREFLTDVHQLCSAVAQRAEAREEDEEESHMVALGEYLVRGRGFLLLSTLDSIIDQELTCREELLTLLLSLLPLVWKIPVQEEKAPDFTLSSLLEVFLSREVKAAPLRAGQKAAPDEQNSGKKSRFGSGSWKSRRSRRTAQRYSVKDARKSQVSTSDSEANPEDKTVPGPGGARSRRSHGSTIRVSCQHHRSEASQLKSTNTTKETMSAPYPHPRAPVSRTADTETLTDPAAISIFNRMENSPFDLCHVLLSLLEKVCKFDMSINHNPGLAVSVVPTLTDILTEFGDCCSSGVGGGGATGAEELAGGWTEEPIALVQRMLLRTILHLMSVDVSLSETLPDSLRRSLTDLLRATLKIRSCLDRQNDPFAPRHKKTLQEVQDDFSFSCYRHRALLLPELLEGVLQVLLGCLQASTPNPFFFSQALELIHEFVQHRGLELFEATVLRLEGLGRTKDSEVGGEASERLRGLIAGIFKIISAVKKAKSEQLHQSVCARRRHRRCEYSHFLHHHRDLSGLPVSAFKQTARRNPFEEDGEGMESDTVRYPERCCCLAAYAHQCLRLLQRLCPSGPAVLQVLAGVQAVGICCCMDPRSVVGPLLHAFQAPGLRSYQSHVLSVLGRLILDQLGGGQPSEKAKLASCNICTLDSSQLPGLEETLQHGEPSAISTSMCYRSQGILPSGGGAEDMLWKWDALEAYQELVFGEDGQLSQQIAGHVCHLTLRGNAIVQWQLYTHIFNPVLQRGVELAHHAQQLGVSTVCTQVCSYHTQCLPVEVLLIYLQTLPALLKSRVIRDLFVSCNGLNQVTELVYLDQTRSLALKVFETLIIGIGNQQADGALQQVESVEAEEREAVLGLAEELGSRGAGEGPQSLSKFYEGLKDAYPHNKSRNGQGRGPGRSRAETHLHVINLFLCVAFLCVSKEADSDRDSVNDSEDTSGYDSTASEPFGGRLPYLSPDSVALPSKEQLQRAADVWSVCRWIYLASPLFQRQFFRLGGLDVCLRLMAMVIQKLSCKTKDGKAKKKRDGKGKGSPEATAPANSLGLEETTCDSPDALSICPAEGKTKDPAKNLEEEWQLQSIRLLEALLAICLHSANSALQRIEPELSYQLQTVEETLFEVRDQLFRSGVVNSDLAVPLFDSLLRVALAEVSSCPDPPEEKPDRATTLCGRMS</sequence>
<dbReference type="AlphaFoldDB" id="A0A5J5CQL8"/>
<name>A0A5J5CQL8_9PERO</name>
<feature type="region of interest" description="Disordered" evidence="1">
    <location>
        <begin position="1099"/>
        <end position="1123"/>
    </location>
</feature>
<comment type="caution">
    <text evidence="2">The sequence shown here is derived from an EMBL/GenBank/DDBJ whole genome shotgun (WGS) entry which is preliminary data.</text>
</comment>
<feature type="region of interest" description="Disordered" evidence="1">
    <location>
        <begin position="1006"/>
        <end position="1030"/>
    </location>
</feature>
<keyword evidence="3" id="KW-1185">Reference proteome</keyword>
<feature type="region of interest" description="Disordered" evidence="1">
    <location>
        <begin position="1231"/>
        <end position="1250"/>
    </location>
</feature>
<dbReference type="EMBL" id="VOFY01000017">
    <property type="protein sequence ID" value="KAA8584007.1"/>
    <property type="molecule type" value="Genomic_DNA"/>
</dbReference>
<reference evidence="2 3" key="1">
    <citation type="submission" date="2019-08" db="EMBL/GenBank/DDBJ databases">
        <title>A chromosome-level genome assembly, high-density linkage maps, and genome scans reveal the genomic architecture of hybrid incompatibilities underlying speciation via character displacement in darters (Percidae: Etheostominae).</title>
        <authorList>
            <person name="Moran R.L."/>
            <person name="Catchen J.M."/>
            <person name="Fuller R.C."/>
        </authorList>
    </citation>
    <scope>NUCLEOTIDE SEQUENCE [LARGE SCALE GENOMIC DNA]</scope>
    <source>
        <strain evidence="2">EspeVRDwgs_2016</strain>
        <tissue evidence="2">Muscle</tissue>
    </source>
</reference>
<evidence type="ECO:0008006" key="4">
    <source>
        <dbReference type="Google" id="ProtNLM"/>
    </source>
</evidence>
<dbReference type="Proteomes" id="UP000327493">
    <property type="component" value="Chromosome 17"/>
</dbReference>
<evidence type="ECO:0000256" key="1">
    <source>
        <dbReference type="SAM" id="MobiDB-lite"/>
    </source>
</evidence>
<gene>
    <name evidence="2" type="ORF">FQN60_015215</name>
</gene>